<evidence type="ECO:0000256" key="6">
    <source>
        <dbReference type="ARBA" id="ARBA00022989"/>
    </source>
</evidence>
<proteinExistence type="inferred from homology"/>
<evidence type="ECO:0000256" key="9">
    <source>
        <dbReference type="SAM" id="MobiDB-lite"/>
    </source>
</evidence>
<evidence type="ECO:0000259" key="11">
    <source>
        <dbReference type="Pfam" id="PF01514"/>
    </source>
</evidence>
<evidence type="ECO:0000313" key="13">
    <source>
        <dbReference type="EMBL" id="NKE66151.1"/>
    </source>
</evidence>
<dbReference type="InterPro" id="IPR013556">
    <property type="entry name" value="Flag_M-ring_C"/>
</dbReference>
<dbReference type="Proteomes" id="UP000521868">
    <property type="component" value="Unassembled WGS sequence"/>
</dbReference>
<keyword evidence="5 10" id="KW-0812">Transmembrane</keyword>
<evidence type="ECO:0000256" key="5">
    <source>
        <dbReference type="ARBA" id="ARBA00022692"/>
    </source>
</evidence>
<feature type="region of interest" description="Disordered" evidence="9">
    <location>
        <begin position="1"/>
        <end position="55"/>
    </location>
</feature>
<dbReference type="Pfam" id="PF08345">
    <property type="entry name" value="YscJ_FliF_C"/>
    <property type="match status" value="1"/>
</dbReference>
<evidence type="ECO:0000259" key="12">
    <source>
        <dbReference type="Pfam" id="PF08345"/>
    </source>
</evidence>
<evidence type="ECO:0000256" key="3">
    <source>
        <dbReference type="ARBA" id="ARBA00007971"/>
    </source>
</evidence>
<sequence>MRSPGTRDRVSLPAGCGAELPQVTAKPAPVRRIQARGRPPESAPAPRPRGHPGGALHRIKLANELSAPVSTAAAAVRPAAPAVPAHGAAAGLPAVGAVVERVRSQPRLALIVGAAAIAAAIAAVVLLGRAPDYKVLYANVSDRDGGAIIASLQQMNVPYKFTEGGGAILVPADKVAEARLKLAAQGLPKAGAAGFELLDNQKFGTSQFAEQVNYQRGLEGELARSIGSIGAVESARVHLALPKASLFVRDQKKPSASVVLTLHRGRGVDDGQVSAIVHMVSSSVPELDPKAVTVVDQRGNLLSAANSGTRGLDGSQLKYVENIEQSYVRRIEAILQPLVGAGNVRAQVAADVDFSVVEHTDEKYRPNQDAATAAIRSQQTSESSQERGSGAGGVPGALSNQPPPNAVAPLGAASAPTRGASGALPPAKPAGNARRDTTTNYELDRSIRHTQQGAGATRRLSVAVVVNHREVRAADGKVTMAALSAAELEQVRNLVKEAMGFSQARGDSLNVVNSPFSVEAVPEVVVPAWKDPATVELARTGAGALLAALALLLVFVAVMRQRKRAAKQPSELVAVAPPEGADAQQAAIAGANATLQLVQAERDATLDRLNSRRKADIEYAQQAAEKDPKLVASLIRHWMTTT</sequence>
<dbReference type="InterPro" id="IPR000067">
    <property type="entry name" value="FlgMring_FliF"/>
</dbReference>
<dbReference type="GO" id="GO:0005886">
    <property type="term" value="C:plasma membrane"/>
    <property type="evidence" value="ECO:0007669"/>
    <property type="project" value="UniProtKB-SubCell"/>
</dbReference>
<keyword evidence="13" id="KW-0966">Cell projection</keyword>
<keyword evidence="13" id="KW-0969">Cilium</keyword>
<feature type="transmembrane region" description="Helical" evidence="10">
    <location>
        <begin position="108"/>
        <end position="128"/>
    </location>
</feature>
<keyword evidence="13" id="KW-0282">Flagellum</keyword>
<dbReference type="InterPro" id="IPR045851">
    <property type="entry name" value="AMP-bd_C_sf"/>
</dbReference>
<dbReference type="EMBL" id="VTOX01000003">
    <property type="protein sequence ID" value="NKE66151.1"/>
    <property type="molecule type" value="Genomic_DNA"/>
</dbReference>
<name>A0A7X6DFC9_9BURK</name>
<reference evidence="13 14" key="1">
    <citation type="journal article" date="2020" name="Nature">
        <title>Bacterial chemolithoautotrophy via manganese oxidation.</title>
        <authorList>
            <person name="Yu H."/>
            <person name="Leadbetter J.R."/>
        </authorList>
    </citation>
    <scope>NUCLEOTIDE SEQUENCE [LARGE SCALE GENOMIC DNA]</scope>
    <source>
        <strain evidence="13 14">RBP-1</strain>
    </source>
</reference>
<feature type="compositionally biased region" description="Low complexity" evidence="9">
    <location>
        <begin position="376"/>
        <end position="388"/>
    </location>
</feature>
<keyword evidence="4" id="KW-1003">Cell membrane</keyword>
<keyword evidence="7 10" id="KW-0472">Membrane</keyword>
<keyword evidence="6 10" id="KW-1133">Transmembrane helix</keyword>
<keyword evidence="8" id="KW-0975">Bacterial flagellum</keyword>
<dbReference type="GO" id="GO:0009431">
    <property type="term" value="C:bacterial-type flagellum basal body, MS ring"/>
    <property type="evidence" value="ECO:0007669"/>
    <property type="project" value="InterPro"/>
</dbReference>
<comment type="similarity">
    <text evidence="3">Belongs to the FliF family.</text>
</comment>
<organism evidence="13 14">
    <name type="scientific">Ramlibacter lithotrophicus</name>
    <dbReference type="NCBI Taxonomy" id="2606681"/>
    <lineage>
        <taxon>Bacteria</taxon>
        <taxon>Pseudomonadati</taxon>
        <taxon>Pseudomonadota</taxon>
        <taxon>Betaproteobacteria</taxon>
        <taxon>Burkholderiales</taxon>
        <taxon>Comamonadaceae</taxon>
        <taxon>Ramlibacter</taxon>
    </lineage>
</organism>
<accession>A0A7X6DFC9</accession>
<keyword evidence="14" id="KW-1185">Reference proteome</keyword>
<dbReference type="Gene3D" id="3.30.300.30">
    <property type="match status" value="1"/>
</dbReference>
<dbReference type="AlphaFoldDB" id="A0A7X6DFC9"/>
<evidence type="ECO:0000256" key="4">
    <source>
        <dbReference type="ARBA" id="ARBA00022475"/>
    </source>
</evidence>
<dbReference type="PRINTS" id="PR01009">
    <property type="entry name" value="FLGMRINGFLIF"/>
</dbReference>
<comment type="caution">
    <text evidence="13">The sequence shown here is derived from an EMBL/GenBank/DDBJ whole genome shotgun (WGS) entry which is preliminary data.</text>
</comment>
<feature type="region of interest" description="Disordered" evidence="9">
    <location>
        <begin position="361"/>
        <end position="435"/>
    </location>
</feature>
<evidence type="ECO:0000256" key="1">
    <source>
        <dbReference type="ARBA" id="ARBA00004117"/>
    </source>
</evidence>
<feature type="domain" description="Flagellar M-ring N-terminal" evidence="11">
    <location>
        <begin position="130"/>
        <end position="303"/>
    </location>
</feature>
<dbReference type="GO" id="GO:0003774">
    <property type="term" value="F:cytoskeletal motor activity"/>
    <property type="evidence" value="ECO:0007669"/>
    <property type="project" value="InterPro"/>
</dbReference>
<evidence type="ECO:0000313" key="14">
    <source>
        <dbReference type="Proteomes" id="UP000521868"/>
    </source>
</evidence>
<evidence type="ECO:0000256" key="2">
    <source>
        <dbReference type="ARBA" id="ARBA00004651"/>
    </source>
</evidence>
<feature type="compositionally biased region" description="Basic and acidic residues" evidence="9">
    <location>
        <begin position="1"/>
        <end position="10"/>
    </location>
</feature>
<dbReference type="NCBIfam" id="TIGR00206">
    <property type="entry name" value="fliF"/>
    <property type="match status" value="1"/>
</dbReference>
<dbReference type="GO" id="GO:0071973">
    <property type="term" value="P:bacterial-type flagellum-dependent cell motility"/>
    <property type="evidence" value="ECO:0007669"/>
    <property type="project" value="InterPro"/>
</dbReference>
<dbReference type="InterPro" id="IPR043427">
    <property type="entry name" value="YscJ/FliF"/>
</dbReference>
<protein>
    <submittedName>
        <fullName evidence="13">Flagellar basal body M-ring protein FliF</fullName>
    </submittedName>
</protein>
<dbReference type="Pfam" id="PF01514">
    <property type="entry name" value="YscJ_FliF"/>
    <property type="match status" value="1"/>
</dbReference>
<dbReference type="PANTHER" id="PTHR30046:SF0">
    <property type="entry name" value="FLAGELLAR M-RING PROTEIN"/>
    <property type="match status" value="1"/>
</dbReference>
<gene>
    <name evidence="13" type="primary">fliF</name>
    <name evidence="13" type="ORF">RAMLITH_10000</name>
</gene>
<comment type="subcellular location">
    <subcellularLocation>
        <location evidence="1">Bacterial flagellum basal body</location>
    </subcellularLocation>
    <subcellularLocation>
        <location evidence="2">Cell membrane</location>
        <topology evidence="2">Multi-pass membrane protein</topology>
    </subcellularLocation>
</comment>
<evidence type="ECO:0000256" key="7">
    <source>
        <dbReference type="ARBA" id="ARBA00023136"/>
    </source>
</evidence>
<dbReference type="PANTHER" id="PTHR30046">
    <property type="entry name" value="FLAGELLAR M-RING PROTEIN"/>
    <property type="match status" value="1"/>
</dbReference>
<feature type="domain" description="Flagellar M-ring C-terminal" evidence="12">
    <location>
        <begin position="335"/>
        <end position="516"/>
    </location>
</feature>
<evidence type="ECO:0000256" key="10">
    <source>
        <dbReference type="SAM" id="Phobius"/>
    </source>
</evidence>
<dbReference type="InterPro" id="IPR006182">
    <property type="entry name" value="FliF_N_dom"/>
</dbReference>
<feature type="transmembrane region" description="Helical" evidence="10">
    <location>
        <begin position="541"/>
        <end position="559"/>
    </location>
</feature>
<evidence type="ECO:0000256" key="8">
    <source>
        <dbReference type="ARBA" id="ARBA00023143"/>
    </source>
</evidence>